<proteinExistence type="predicted"/>
<name>A0A6J4P7P7_9ACTN</name>
<evidence type="ECO:0000313" key="2">
    <source>
        <dbReference type="EMBL" id="CAA9404998.1"/>
    </source>
</evidence>
<feature type="region of interest" description="Disordered" evidence="1">
    <location>
        <begin position="92"/>
        <end position="119"/>
    </location>
</feature>
<feature type="region of interest" description="Disordered" evidence="1">
    <location>
        <begin position="52"/>
        <end position="75"/>
    </location>
</feature>
<feature type="region of interest" description="Disordered" evidence="1">
    <location>
        <begin position="219"/>
        <end position="260"/>
    </location>
</feature>
<feature type="compositionally biased region" description="Basic residues" evidence="1">
    <location>
        <begin position="100"/>
        <end position="118"/>
    </location>
</feature>
<reference evidence="2" key="1">
    <citation type="submission" date="2020-02" db="EMBL/GenBank/DDBJ databases">
        <authorList>
            <person name="Meier V. D."/>
        </authorList>
    </citation>
    <scope>NUCLEOTIDE SEQUENCE</scope>
    <source>
        <strain evidence="2">AVDCRST_MAG01</strain>
    </source>
</reference>
<feature type="compositionally biased region" description="Basic and acidic residues" evidence="1">
    <location>
        <begin position="247"/>
        <end position="260"/>
    </location>
</feature>
<organism evidence="2">
    <name type="scientific">uncultured Rubrobacteraceae bacterium</name>
    <dbReference type="NCBI Taxonomy" id="349277"/>
    <lineage>
        <taxon>Bacteria</taxon>
        <taxon>Bacillati</taxon>
        <taxon>Actinomycetota</taxon>
        <taxon>Rubrobacteria</taxon>
        <taxon>Rubrobacterales</taxon>
        <taxon>Rubrobacteraceae</taxon>
        <taxon>environmental samples</taxon>
    </lineage>
</organism>
<evidence type="ECO:0000256" key="1">
    <source>
        <dbReference type="SAM" id="MobiDB-lite"/>
    </source>
</evidence>
<gene>
    <name evidence="2" type="ORF">AVDCRST_MAG01-01-1240</name>
</gene>
<dbReference type="EMBL" id="CADCUW010000185">
    <property type="protein sequence ID" value="CAA9404998.1"/>
    <property type="molecule type" value="Genomic_DNA"/>
</dbReference>
<protein>
    <submittedName>
        <fullName evidence="2">Efflux ABC transporter, permease protein</fullName>
    </submittedName>
</protein>
<feature type="non-terminal residue" evidence="2">
    <location>
        <position position="260"/>
    </location>
</feature>
<dbReference type="AlphaFoldDB" id="A0A6J4P7P7"/>
<sequence length="260" mass="28861">AGQDQSPLAPRRVPGVAAQPDHLQEVLEEHHVPELRGAASVSRGFGARARGVYPAGRDQRPGVRGVHSSRAAGEQRHVRRLLREHLRHLRKAQVRQGLRRDHHHPRQRRGRGGRRVPVGRHQERALRDGVLARARGAWSRQFAVGRAHTAGAARHRDHVQRHGDLVYEPDPPDRLLLVLLHARHHAALSRLGHLLPRGRLPGPGAAGRVVHAALPRGQRVPGARHGTHAGGAHRRGLDRRLHRRARARADPDHAPAPDRL</sequence>
<feature type="non-terminal residue" evidence="2">
    <location>
        <position position="1"/>
    </location>
</feature>
<accession>A0A6J4P7P7</accession>
<feature type="compositionally biased region" description="Basic residues" evidence="1">
    <location>
        <begin position="225"/>
        <end position="246"/>
    </location>
</feature>